<comment type="cofactor">
    <cofactor evidence="1">
        <name>Mg(2+)</name>
        <dbReference type="ChEBI" id="CHEBI:18420"/>
    </cofactor>
</comment>
<evidence type="ECO:0000259" key="16">
    <source>
        <dbReference type="Pfam" id="PF02776"/>
    </source>
</evidence>
<dbReference type="CDD" id="cd02015">
    <property type="entry name" value="TPP_AHAS"/>
    <property type="match status" value="1"/>
</dbReference>
<dbReference type="NCBIfam" id="TIGR00118">
    <property type="entry name" value="acolac_lg"/>
    <property type="match status" value="1"/>
</dbReference>
<comment type="similarity">
    <text evidence="5 13">Belongs to the TPP enzyme family.</text>
</comment>
<dbReference type="InterPro" id="IPR000399">
    <property type="entry name" value="TPP-bd_CS"/>
</dbReference>
<protein>
    <recommendedName>
        <fullName evidence="6">acetolactate synthase</fullName>
        <ecNumber evidence="6">2.2.1.6</ecNumber>
    </recommendedName>
</protein>
<evidence type="ECO:0000313" key="17">
    <source>
        <dbReference type="EMBL" id="MPL80267.1"/>
    </source>
</evidence>
<dbReference type="PANTHER" id="PTHR18968:SF13">
    <property type="entry name" value="ACETOLACTATE SYNTHASE CATALYTIC SUBUNIT, MITOCHONDRIAL"/>
    <property type="match status" value="1"/>
</dbReference>
<dbReference type="Pfam" id="PF02775">
    <property type="entry name" value="TPP_enzyme_C"/>
    <property type="match status" value="1"/>
</dbReference>
<dbReference type="EC" id="2.2.1.6" evidence="6"/>
<dbReference type="InterPro" id="IPR012000">
    <property type="entry name" value="Thiamin_PyroP_enz_cen_dom"/>
</dbReference>
<dbReference type="InterPro" id="IPR012001">
    <property type="entry name" value="Thiamin_PyroP_enz_TPP-bd_dom"/>
</dbReference>
<dbReference type="GO" id="GO:0003984">
    <property type="term" value="F:acetolactate synthase activity"/>
    <property type="evidence" value="ECO:0007669"/>
    <property type="project" value="UniProtKB-EC"/>
</dbReference>
<dbReference type="GO" id="GO:0009099">
    <property type="term" value="P:L-valine biosynthetic process"/>
    <property type="evidence" value="ECO:0007669"/>
    <property type="project" value="UniProtKB-UniPathway"/>
</dbReference>
<evidence type="ECO:0000256" key="10">
    <source>
        <dbReference type="ARBA" id="ARBA00022842"/>
    </source>
</evidence>
<comment type="cofactor">
    <cofactor evidence="2">
        <name>thiamine diphosphate</name>
        <dbReference type="ChEBI" id="CHEBI:58937"/>
    </cofactor>
</comment>
<dbReference type="Gene3D" id="3.40.50.970">
    <property type="match status" value="2"/>
</dbReference>
<dbReference type="InterPro" id="IPR039368">
    <property type="entry name" value="AHAS_TPP"/>
</dbReference>
<dbReference type="CDD" id="cd07035">
    <property type="entry name" value="TPP_PYR_POX_like"/>
    <property type="match status" value="1"/>
</dbReference>
<keyword evidence="9" id="KW-0479">Metal-binding</keyword>
<keyword evidence="12" id="KW-0100">Branched-chain amino acid biosynthesis</keyword>
<keyword evidence="7" id="KW-0028">Amino-acid biosynthesis</keyword>
<dbReference type="InterPro" id="IPR011766">
    <property type="entry name" value="TPP_enzyme_TPP-bd"/>
</dbReference>
<keyword evidence="10" id="KW-0460">Magnesium</keyword>
<gene>
    <name evidence="17" type="primary">ilvB_8</name>
    <name evidence="17" type="ORF">SDC9_26165</name>
</gene>
<dbReference type="InterPro" id="IPR012846">
    <property type="entry name" value="Acetolactate_synth_lsu"/>
</dbReference>
<feature type="domain" description="Thiamine pyrophosphate enzyme N-terminal TPP-binding" evidence="16">
    <location>
        <begin position="4"/>
        <end position="117"/>
    </location>
</feature>
<dbReference type="GO" id="GO:0000287">
    <property type="term" value="F:magnesium ion binding"/>
    <property type="evidence" value="ECO:0007669"/>
    <property type="project" value="InterPro"/>
</dbReference>
<dbReference type="GO" id="GO:0005948">
    <property type="term" value="C:acetolactate synthase complex"/>
    <property type="evidence" value="ECO:0007669"/>
    <property type="project" value="TreeGrafter"/>
</dbReference>
<dbReference type="InterPro" id="IPR029061">
    <property type="entry name" value="THDP-binding"/>
</dbReference>
<proteinExistence type="inferred from homology"/>
<comment type="caution">
    <text evidence="17">The sequence shown here is derived from an EMBL/GenBank/DDBJ whole genome shotgun (WGS) entry which is preliminary data.</text>
</comment>
<name>A0A644UMN2_9ZZZZ</name>
<accession>A0A644UMN2</accession>
<evidence type="ECO:0000256" key="13">
    <source>
        <dbReference type="RuleBase" id="RU362132"/>
    </source>
</evidence>
<comment type="pathway">
    <text evidence="4">Amino-acid biosynthesis; L-valine biosynthesis; L-valine from pyruvate: step 1/4.</text>
</comment>
<evidence type="ECO:0000259" key="14">
    <source>
        <dbReference type="Pfam" id="PF00205"/>
    </source>
</evidence>
<evidence type="ECO:0000256" key="5">
    <source>
        <dbReference type="ARBA" id="ARBA00007812"/>
    </source>
</evidence>
<dbReference type="PROSITE" id="PS00187">
    <property type="entry name" value="TPP_ENZYMES"/>
    <property type="match status" value="1"/>
</dbReference>
<reference evidence="17" key="1">
    <citation type="submission" date="2019-08" db="EMBL/GenBank/DDBJ databases">
        <authorList>
            <person name="Kucharzyk K."/>
            <person name="Murdoch R.W."/>
            <person name="Higgins S."/>
            <person name="Loffler F."/>
        </authorList>
    </citation>
    <scope>NUCLEOTIDE SEQUENCE</scope>
</reference>
<dbReference type="GO" id="GO:0030976">
    <property type="term" value="F:thiamine pyrophosphate binding"/>
    <property type="evidence" value="ECO:0007669"/>
    <property type="project" value="InterPro"/>
</dbReference>
<evidence type="ECO:0000256" key="4">
    <source>
        <dbReference type="ARBA" id="ARBA00005025"/>
    </source>
</evidence>
<dbReference type="GO" id="GO:0009097">
    <property type="term" value="P:isoleucine biosynthetic process"/>
    <property type="evidence" value="ECO:0007669"/>
    <property type="project" value="UniProtKB-UniPathway"/>
</dbReference>
<evidence type="ECO:0000256" key="2">
    <source>
        <dbReference type="ARBA" id="ARBA00001964"/>
    </source>
</evidence>
<dbReference type="EMBL" id="VSSQ01000135">
    <property type="protein sequence ID" value="MPL80267.1"/>
    <property type="molecule type" value="Genomic_DNA"/>
</dbReference>
<evidence type="ECO:0000256" key="3">
    <source>
        <dbReference type="ARBA" id="ARBA00004974"/>
    </source>
</evidence>
<evidence type="ECO:0000256" key="8">
    <source>
        <dbReference type="ARBA" id="ARBA00022679"/>
    </source>
</evidence>
<comment type="pathway">
    <text evidence="3">Amino-acid biosynthesis; L-isoleucine biosynthesis; L-isoleucine from 2-oxobutanoate: step 1/4.</text>
</comment>
<evidence type="ECO:0000256" key="12">
    <source>
        <dbReference type="ARBA" id="ARBA00023304"/>
    </source>
</evidence>
<dbReference type="SUPFAM" id="SSF52518">
    <property type="entry name" value="Thiamin diphosphate-binding fold (THDP-binding)"/>
    <property type="match status" value="2"/>
</dbReference>
<evidence type="ECO:0000256" key="1">
    <source>
        <dbReference type="ARBA" id="ARBA00001946"/>
    </source>
</evidence>
<dbReference type="Gene3D" id="3.40.50.1220">
    <property type="entry name" value="TPP-binding domain"/>
    <property type="match status" value="1"/>
</dbReference>
<keyword evidence="11 13" id="KW-0786">Thiamine pyrophosphate</keyword>
<feature type="domain" description="Thiamine pyrophosphate enzyme TPP-binding" evidence="15">
    <location>
        <begin position="385"/>
        <end position="534"/>
    </location>
</feature>
<dbReference type="AlphaFoldDB" id="A0A644UMN2"/>
<organism evidence="17">
    <name type="scientific">bioreactor metagenome</name>
    <dbReference type="NCBI Taxonomy" id="1076179"/>
    <lineage>
        <taxon>unclassified sequences</taxon>
        <taxon>metagenomes</taxon>
        <taxon>ecological metagenomes</taxon>
    </lineage>
</organism>
<dbReference type="FunFam" id="3.40.50.970:FF:000007">
    <property type="entry name" value="Acetolactate synthase"/>
    <property type="match status" value="1"/>
</dbReference>
<dbReference type="Pfam" id="PF02776">
    <property type="entry name" value="TPP_enzyme_N"/>
    <property type="match status" value="1"/>
</dbReference>
<evidence type="ECO:0000256" key="11">
    <source>
        <dbReference type="ARBA" id="ARBA00023052"/>
    </source>
</evidence>
<dbReference type="UniPathway" id="UPA00049">
    <property type="reaction ID" value="UER00059"/>
</dbReference>
<dbReference type="PANTHER" id="PTHR18968">
    <property type="entry name" value="THIAMINE PYROPHOSPHATE ENZYMES"/>
    <property type="match status" value="1"/>
</dbReference>
<sequence>MKLSGAQAIIKVLEEEGVNTVFGYPGGQVIPLYDALYDAKLHNVLTVHEQGAIHAADAYARVSGRTGVCIATSGPGATNIVTGLATAYLDSVPLVAITGQVAVHQLGRDSFQEVDIVGVTIPITKYNVMVRESKDLLPELRKAFKIARQGRPGPVLVDVPSSIQTEEVEWTEPDKVVKNEVDLGHNMQSLEKLLEAATVTINNAQRPVLLVGGGTVLGNATKEVIEFAHKTGMPVVNTLMAIGAFPGSDKQALGLTGMHGHIGANLAVANADVLVVAGSRFSERITGDRNRYVGKKTIIQLDIDPSEVDKNVVSALPLVGDIKYTLNLLNPRVKKLDIKPWWESIKAWEETEGHELEKGDTLTAPWLLKELSRQFSRKDTIFVADVGQNQMWAAQNLIVDNPRHFITSGGCGTMGFGVPAALGAKLARPDAQIIQIAGDGGFKMTGMELHTACREKTPFLSIVINNSCLGMVRQWQQVFYNKRYSSTLLSEFDFINFAKACGADGVQVKTCEEFKAALVVAAKAHKKGTPFLIEAIVNQADLVLPMVAPGAVINDFVDPEK</sequence>
<feature type="domain" description="Thiamine pyrophosphate enzyme central" evidence="14">
    <location>
        <begin position="195"/>
        <end position="328"/>
    </location>
</feature>
<evidence type="ECO:0000256" key="9">
    <source>
        <dbReference type="ARBA" id="ARBA00022723"/>
    </source>
</evidence>
<keyword evidence="8 17" id="KW-0808">Transferase</keyword>
<dbReference type="Pfam" id="PF00205">
    <property type="entry name" value="TPP_enzyme_M"/>
    <property type="match status" value="1"/>
</dbReference>
<dbReference type="UniPathway" id="UPA00047">
    <property type="reaction ID" value="UER00055"/>
</dbReference>
<dbReference type="InterPro" id="IPR045229">
    <property type="entry name" value="TPP_enz"/>
</dbReference>
<dbReference type="InterPro" id="IPR029035">
    <property type="entry name" value="DHS-like_NAD/FAD-binding_dom"/>
</dbReference>
<dbReference type="SUPFAM" id="SSF52467">
    <property type="entry name" value="DHS-like NAD/FAD-binding domain"/>
    <property type="match status" value="1"/>
</dbReference>
<evidence type="ECO:0000259" key="15">
    <source>
        <dbReference type="Pfam" id="PF02775"/>
    </source>
</evidence>
<evidence type="ECO:0000256" key="7">
    <source>
        <dbReference type="ARBA" id="ARBA00022605"/>
    </source>
</evidence>
<dbReference type="GO" id="GO:0050660">
    <property type="term" value="F:flavin adenine dinucleotide binding"/>
    <property type="evidence" value="ECO:0007669"/>
    <property type="project" value="InterPro"/>
</dbReference>
<evidence type="ECO:0000256" key="6">
    <source>
        <dbReference type="ARBA" id="ARBA00013145"/>
    </source>
</evidence>